<dbReference type="Proteomes" id="UP000198953">
    <property type="component" value="Unassembled WGS sequence"/>
</dbReference>
<dbReference type="CDD" id="cd00267">
    <property type="entry name" value="ABC_ATPase"/>
    <property type="match status" value="1"/>
</dbReference>
<keyword evidence="2" id="KW-0808">Transferase</keyword>
<dbReference type="Pfam" id="PF13671">
    <property type="entry name" value="AAA_33"/>
    <property type="match status" value="1"/>
</dbReference>
<feature type="compositionally biased region" description="Basic and acidic residues" evidence="1">
    <location>
        <begin position="14"/>
        <end position="29"/>
    </location>
</feature>
<name>A0A1H7N4D8_9ACTN</name>
<evidence type="ECO:0000313" key="2">
    <source>
        <dbReference type="EMBL" id="SEL17717.1"/>
    </source>
</evidence>
<feature type="region of interest" description="Disordered" evidence="1">
    <location>
        <begin position="1"/>
        <end position="72"/>
    </location>
</feature>
<dbReference type="OrthoDB" id="3523587at2"/>
<gene>
    <name evidence="2" type="ORF">SAMN05660976_01896</name>
</gene>
<keyword evidence="3" id="KW-1185">Reference proteome</keyword>
<dbReference type="EMBL" id="FOBF01000004">
    <property type="protein sequence ID" value="SEL17717.1"/>
    <property type="molecule type" value="Genomic_DNA"/>
</dbReference>
<dbReference type="GO" id="GO:0016301">
    <property type="term" value="F:kinase activity"/>
    <property type="evidence" value="ECO:0007669"/>
    <property type="project" value="UniProtKB-KW"/>
</dbReference>
<feature type="compositionally biased region" description="Basic and acidic residues" evidence="1">
    <location>
        <begin position="49"/>
        <end position="65"/>
    </location>
</feature>
<evidence type="ECO:0000313" key="3">
    <source>
        <dbReference type="Proteomes" id="UP000198953"/>
    </source>
</evidence>
<sequence length="260" mass="27697">MPATDWTLTTEGPQPDRTRTDITRADKTGADGPRAEATPADGTRADGPQAHRTDGADGTRAEERPAPGTPLLRYPPRSLVILTGLPGAGKTTLLRRLYGLTGAEGSPAVSGPAVVIDSAQSRLRWRGRLDRLPKPLRTAAVFATHVTRIARALAAGHAVVAHNRGCAPYVLRGFAWLARRHGAGFHLLLLDASPEAALAGQQARGRVVAPATFVRHRRRWEALLTRARAGDPSPAASAHVMTRADAARLTAIHFDATESR</sequence>
<dbReference type="AlphaFoldDB" id="A0A1H7N4D8"/>
<reference evidence="2 3" key="1">
    <citation type="submission" date="2016-10" db="EMBL/GenBank/DDBJ databases">
        <authorList>
            <person name="de Groot N.N."/>
        </authorList>
    </citation>
    <scope>NUCLEOTIDE SEQUENCE [LARGE SCALE GENOMIC DNA]</scope>
    <source>
        <strain evidence="2 3">DSM 43357</strain>
    </source>
</reference>
<keyword evidence="2" id="KW-0418">Kinase</keyword>
<dbReference type="SUPFAM" id="SSF52540">
    <property type="entry name" value="P-loop containing nucleoside triphosphate hydrolases"/>
    <property type="match status" value="1"/>
</dbReference>
<accession>A0A1H7N4D8</accession>
<protein>
    <submittedName>
        <fullName evidence="2">Thymidylate kinase</fullName>
    </submittedName>
</protein>
<dbReference type="Gene3D" id="3.40.50.300">
    <property type="entry name" value="P-loop containing nucleotide triphosphate hydrolases"/>
    <property type="match status" value="1"/>
</dbReference>
<proteinExistence type="predicted"/>
<organism evidence="2 3">
    <name type="scientific">Nonomuraea pusilla</name>
    <dbReference type="NCBI Taxonomy" id="46177"/>
    <lineage>
        <taxon>Bacteria</taxon>
        <taxon>Bacillati</taxon>
        <taxon>Actinomycetota</taxon>
        <taxon>Actinomycetes</taxon>
        <taxon>Streptosporangiales</taxon>
        <taxon>Streptosporangiaceae</taxon>
        <taxon>Nonomuraea</taxon>
    </lineage>
</organism>
<dbReference type="STRING" id="46177.SAMN05660976_01896"/>
<feature type="compositionally biased region" description="Polar residues" evidence="1">
    <location>
        <begin position="1"/>
        <end position="12"/>
    </location>
</feature>
<evidence type="ECO:0000256" key="1">
    <source>
        <dbReference type="SAM" id="MobiDB-lite"/>
    </source>
</evidence>
<dbReference type="InterPro" id="IPR027417">
    <property type="entry name" value="P-loop_NTPase"/>
</dbReference>